<evidence type="ECO:0000313" key="3">
    <source>
        <dbReference type="Proteomes" id="UP000054196"/>
    </source>
</evidence>
<evidence type="ECO:0000256" key="1">
    <source>
        <dbReference type="SAM" id="MobiDB-lite"/>
    </source>
</evidence>
<accession>R7S2A6</accession>
<feature type="compositionally biased region" description="Basic and acidic residues" evidence="1">
    <location>
        <begin position="239"/>
        <end position="248"/>
    </location>
</feature>
<organism evidence="2 3">
    <name type="scientific">Punctularia strigosozonata (strain HHB-11173)</name>
    <name type="common">White-rot fungus</name>
    <dbReference type="NCBI Taxonomy" id="741275"/>
    <lineage>
        <taxon>Eukaryota</taxon>
        <taxon>Fungi</taxon>
        <taxon>Dikarya</taxon>
        <taxon>Basidiomycota</taxon>
        <taxon>Agaricomycotina</taxon>
        <taxon>Agaricomycetes</taxon>
        <taxon>Corticiales</taxon>
        <taxon>Punctulariaceae</taxon>
        <taxon>Punctularia</taxon>
    </lineage>
</organism>
<feature type="compositionally biased region" description="Low complexity" evidence="1">
    <location>
        <begin position="291"/>
        <end position="300"/>
    </location>
</feature>
<proteinExistence type="predicted"/>
<protein>
    <submittedName>
        <fullName evidence="2">Uncharacterized protein</fullName>
    </submittedName>
</protein>
<dbReference type="KEGG" id="psq:PUNSTDRAFT_55838"/>
<feature type="region of interest" description="Disordered" evidence="1">
    <location>
        <begin position="285"/>
        <end position="363"/>
    </location>
</feature>
<dbReference type="AlphaFoldDB" id="R7S2A6"/>
<keyword evidence="3" id="KW-1185">Reference proteome</keyword>
<feature type="region of interest" description="Disordered" evidence="1">
    <location>
        <begin position="1"/>
        <end position="116"/>
    </location>
</feature>
<feature type="compositionally biased region" description="Low complexity" evidence="1">
    <location>
        <begin position="76"/>
        <end position="85"/>
    </location>
</feature>
<dbReference type="EMBL" id="JH687557">
    <property type="protein sequence ID" value="EIN03994.1"/>
    <property type="molecule type" value="Genomic_DNA"/>
</dbReference>
<dbReference type="HOGENOM" id="CLU_625751_0_0_1"/>
<dbReference type="Proteomes" id="UP000054196">
    <property type="component" value="Unassembled WGS sequence"/>
</dbReference>
<name>R7S2A6_PUNST</name>
<dbReference type="GeneID" id="18884047"/>
<evidence type="ECO:0000313" key="2">
    <source>
        <dbReference type="EMBL" id="EIN03994.1"/>
    </source>
</evidence>
<feature type="compositionally biased region" description="Low complexity" evidence="1">
    <location>
        <begin position="385"/>
        <end position="395"/>
    </location>
</feature>
<sequence>MPESLPELQEAPPSTPAATSTLDVSPKSSLDDGQDETASDGSNDTPLRDGATDGVDTGVQALVEQQDGNHHLEVESPSSSDPPSADAHHDETASASQPQPPEDVEQPGSSDTHGVFDTVTHLLKAGVGATVEAIVSLSPLGIPDSGASAVPSVSELSFPRINSEAQGSVDNLASPTSIPLPLPDGDEAAALGIEPDTPVVESVPRPNDTDLQNQQTSIDEPEAALFDVDDTGLGFVPTSEREHTRVLPEDSVTSPGSPTIPIGLALPPVPSVTYDFDEIFKATFGNATPIDSGSDSNGSRASRRRSAPEISLSMISTLLAGHEEKSQSPPVVVELKHRRSRSRPSIARDDCPSGPLFGSSQSNWEKDFLADRRHRRSVGEPNLRSPSTISPTIPSQAAADTKHHVSMLSPISETPPPSAAGLSECGIIPDTSARKTEP</sequence>
<feature type="region of interest" description="Disordered" evidence="1">
    <location>
        <begin position="376"/>
        <end position="438"/>
    </location>
</feature>
<gene>
    <name evidence="2" type="ORF">PUNSTDRAFT_55838</name>
</gene>
<dbReference type="RefSeq" id="XP_007388783.1">
    <property type="nucleotide sequence ID" value="XM_007388721.1"/>
</dbReference>
<feature type="compositionally biased region" description="Polar residues" evidence="1">
    <location>
        <begin position="16"/>
        <end position="28"/>
    </location>
</feature>
<reference evidence="3" key="1">
    <citation type="journal article" date="2012" name="Science">
        <title>The Paleozoic origin of enzymatic lignin decomposition reconstructed from 31 fungal genomes.</title>
        <authorList>
            <person name="Floudas D."/>
            <person name="Binder M."/>
            <person name="Riley R."/>
            <person name="Barry K."/>
            <person name="Blanchette R.A."/>
            <person name="Henrissat B."/>
            <person name="Martinez A.T."/>
            <person name="Otillar R."/>
            <person name="Spatafora J.W."/>
            <person name="Yadav J.S."/>
            <person name="Aerts A."/>
            <person name="Benoit I."/>
            <person name="Boyd A."/>
            <person name="Carlson A."/>
            <person name="Copeland A."/>
            <person name="Coutinho P.M."/>
            <person name="de Vries R.P."/>
            <person name="Ferreira P."/>
            <person name="Findley K."/>
            <person name="Foster B."/>
            <person name="Gaskell J."/>
            <person name="Glotzer D."/>
            <person name="Gorecki P."/>
            <person name="Heitman J."/>
            <person name="Hesse C."/>
            <person name="Hori C."/>
            <person name="Igarashi K."/>
            <person name="Jurgens J.A."/>
            <person name="Kallen N."/>
            <person name="Kersten P."/>
            <person name="Kohler A."/>
            <person name="Kuees U."/>
            <person name="Kumar T.K.A."/>
            <person name="Kuo A."/>
            <person name="LaButti K."/>
            <person name="Larrondo L.F."/>
            <person name="Lindquist E."/>
            <person name="Ling A."/>
            <person name="Lombard V."/>
            <person name="Lucas S."/>
            <person name="Lundell T."/>
            <person name="Martin R."/>
            <person name="McLaughlin D.J."/>
            <person name="Morgenstern I."/>
            <person name="Morin E."/>
            <person name="Murat C."/>
            <person name="Nagy L.G."/>
            <person name="Nolan M."/>
            <person name="Ohm R.A."/>
            <person name="Patyshakuliyeva A."/>
            <person name="Rokas A."/>
            <person name="Ruiz-Duenas F.J."/>
            <person name="Sabat G."/>
            <person name="Salamov A."/>
            <person name="Samejima M."/>
            <person name="Schmutz J."/>
            <person name="Slot J.C."/>
            <person name="St John F."/>
            <person name="Stenlid J."/>
            <person name="Sun H."/>
            <person name="Sun S."/>
            <person name="Syed K."/>
            <person name="Tsang A."/>
            <person name="Wiebenga A."/>
            <person name="Young D."/>
            <person name="Pisabarro A."/>
            <person name="Eastwood D.C."/>
            <person name="Martin F."/>
            <person name="Cullen D."/>
            <person name="Grigoriev I.V."/>
            <person name="Hibbett D.S."/>
        </authorList>
    </citation>
    <scope>NUCLEOTIDE SEQUENCE [LARGE SCALE GENOMIC DNA]</scope>
    <source>
        <strain evidence="3">HHB-11173 SS5</strain>
    </source>
</reference>
<feature type="region of interest" description="Disordered" evidence="1">
    <location>
        <begin position="239"/>
        <end position="259"/>
    </location>
</feature>